<protein>
    <recommendedName>
        <fullName evidence="7">Short-chain dehydrogenase</fullName>
    </recommendedName>
</protein>
<dbReference type="InterPro" id="IPR036291">
    <property type="entry name" value="NAD(P)-bd_dom_sf"/>
</dbReference>
<dbReference type="PANTHER" id="PTHR24320">
    <property type="entry name" value="RETINOL DEHYDROGENASE"/>
    <property type="match status" value="1"/>
</dbReference>
<organism evidence="5 6">
    <name type="scientific">Aspergillus pseudoustus</name>
    <dbReference type="NCBI Taxonomy" id="1810923"/>
    <lineage>
        <taxon>Eukaryota</taxon>
        <taxon>Fungi</taxon>
        <taxon>Dikarya</taxon>
        <taxon>Ascomycota</taxon>
        <taxon>Pezizomycotina</taxon>
        <taxon>Eurotiomycetes</taxon>
        <taxon>Eurotiomycetidae</taxon>
        <taxon>Eurotiales</taxon>
        <taxon>Aspergillaceae</taxon>
        <taxon>Aspergillus</taxon>
        <taxon>Aspergillus subgen. Nidulantes</taxon>
    </lineage>
</organism>
<sequence>MPRLPSRCRGRPYLPSFMSAFKFETTANEAASAVSSNIKGKNVIITGASPKSLAFEAAKAIAARQPNLLVLTARSPSLLQETRDTILSEVADVNIKIVEFDLSKQDTIREAAAKLSAFDVKFDVIINSAGVMAPPYALTAEGIESQFGINHIGHFLFTNLLVPKINEGATIINVTSRGYQLGNIQWDDISFEKNSYNKWHAYAQSKAANILFSGALARRLAHRNITSFSVHPGTIHTNLGRHLTQEDLDMLAGIPMEFKNPQQGAANMVIAAFDPSIKDRNGAHIDDDNQIKAIPAQFAYATGVENEDRLWALSEELVKEKFVY</sequence>
<evidence type="ECO:0000313" key="6">
    <source>
        <dbReference type="Proteomes" id="UP001610446"/>
    </source>
</evidence>
<proteinExistence type="inferred from homology"/>
<dbReference type="EMBL" id="JBFXLU010000077">
    <property type="protein sequence ID" value="KAL2844823.1"/>
    <property type="molecule type" value="Genomic_DNA"/>
</dbReference>
<keyword evidence="6" id="KW-1185">Reference proteome</keyword>
<dbReference type="PRINTS" id="PR00080">
    <property type="entry name" value="SDRFAMILY"/>
</dbReference>
<evidence type="ECO:0000256" key="4">
    <source>
        <dbReference type="RuleBase" id="RU000363"/>
    </source>
</evidence>
<dbReference type="PRINTS" id="PR00081">
    <property type="entry name" value="GDHRDH"/>
</dbReference>
<accession>A0ABR4JXP6</accession>
<evidence type="ECO:0000256" key="2">
    <source>
        <dbReference type="ARBA" id="ARBA00022857"/>
    </source>
</evidence>
<reference evidence="5 6" key="1">
    <citation type="submission" date="2024-07" db="EMBL/GenBank/DDBJ databases">
        <title>Section-level genome sequencing and comparative genomics of Aspergillus sections Usti and Cavernicolus.</title>
        <authorList>
            <consortium name="Lawrence Berkeley National Laboratory"/>
            <person name="Nybo J.L."/>
            <person name="Vesth T.C."/>
            <person name="Theobald S."/>
            <person name="Frisvad J.C."/>
            <person name="Larsen T.O."/>
            <person name="Kjaerboelling I."/>
            <person name="Rothschild-Mancinelli K."/>
            <person name="Lyhne E.K."/>
            <person name="Kogle M.E."/>
            <person name="Barry K."/>
            <person name="Clum A."/>
            <person name="Na H."/>
            <person name="Ledsgaard L."/>
            <person name="Lin J."/>
            <person name="Lipzen A."/>
            <person name="Kuo A."/>
            <person name="Riley R."/>
            <person name="Mondo S."/>
            <person name="Labutti K."/>
            <person name="Haridas S."/>
            <person name="Pangalinan J."/>
            <person name="Salamov A.A."/>
            <person name="Simmons B.A."/>
            <person name="Magnuson J.K."/>
            <person name="Chen J."/>
            <person name="Drula E."/>
            <person name="Henrissat B."/>
            <person name="Wiebenga A."/>
            <person name="Lubbers R.J."/>
            <person name="Gomes A.C."/>
            <person name="Makela M.R."/>
            <person name="Stajich J."/>
            <person name="Grigoriev I.V."/>
            <person name="Mortensen U.H."/>
            <person name="De Vries R.P."/>
            <person name="Baker S.E."/>
            <person name="Andersen M.R."/>
        </authorList>
    </citation>
    <scope>NUCLEOTIDE SEQUENCE [LARGE SCALE GENOMIC DNA]</scope>
    <source>
        <strain evidence="5 6">CBS 123904</strain>
    </source>
</reference>
<dbReference type="Pfam" id="PF00106">
    <property type="entry name" value="adh_short"/>
    <property type="match status" value="1"/>
</dbReference>
<gene>
    <name evidence="5" type="ORF">BJY01DRAFT_247987</name>
</gene>
<keyword evidence="3" id="KW-0560">Oxidoreductase</keyword>
<evidence type="ECO:0000313" key="5">
    <source>
        <dbReference type="EMBL" id="KAL2844823.1"/>
    </source>
</evidence>
<evidence type="ECO:0008006" key="7">
    <source>
        <dbReference type="Google" id="ProtNLM"/>
    </source>
</evidence>
<dbReference type="Gene3D" id="3.40.50.720">
    <property type="entry name" value="NAD(P)-binding Rossmann-like Domain"/>
    <property type="match status" value="1"/>
</dbReference>
<dbReference type="Proteomes" id="UP001610446">
    <property type="component" value="Unassembled WGS sequence"/>
</dbReference>
<dbReference type="PANTHER" id="PTHR24320:SF283">
    <property type="entry name" value="RETINOL DEHYDROGENASE 11"/>
    <property type="match status" value="1"/>
</dbReference>
<evidence type="ECO:0000256" key="3">
    <source>
        <dbReference type="ARBA" id="ARBA00023002"/>
    </source>
</evidence>
<comment type="similarity">
    <text evidence="1 4">Belongs to the short-chain dehydrogenases/reductases (SDR) family.</text>
</comment>
<name>A0ABR4JXP6_9EURO</name>
<dbReference type="SUPFAM" id="SSF51735">
    <property type="entry name" value="NAD(P)-binding Rossmann-fold domains"/>
    <property type="match status" value="1"/>
</dbReference>
<evidence type="ECO:0000256" key="1">
    <source>
        <dbReference type="ARBA" id="ARBA00006484"/>
    </source>
</evidence>
<dbReference type="InterPro" id="IPR002347">
    <property type="entry name" value="SDR_fam"/>
</dbReference>
<comment type="caution">
    <text evidence="5">The sequence shown here is derived from an EMBL/GenBank/DDBJ whole genome shotgun (WGS) entry which is preliminary data.</text>
</comment>
<keyword evidence="2" id="KW-0521">NADP</keyword>